<dbReference type="Proteomes" id="UP000663608">
    <property type="component" value="Chromosome"/>
</dbReference>
<dbReference type="AlphaFoldDB" id="A0AA45KFU9"/>
<protein>
    <submittedName>
        <fullName evidence="1">Bacteriocin immunity protein</fullName>
    </submittedName>
</protein>
<dbReference type="Pfam" id="PF08951">
    <property type="entry name" value="EntA_Immun"/>
    <property type="match status" value="1"/>
</dbReference>
<organism evidence="1 2">
    <name type="scientific">Lactococcus taiwanensis</name>
    <dbReference type="NCBI Taxonomy" id="1151742"/>
    <lineage>
        <taxon>Bacteria</taxon>
        <taxon>Bacillati</taxon>
        <taxon>Bacillota</taxon>
        <taxon>Bacilli</taxon>
        <taxon>Lactobacillales</taxon>
        <taxon>Streptococcaceae</taxon>
        <taxon>Lactococcus</taxon>
    </lineage>
</organism>
<evidence type="ECO:0000313" key="2">
    <source>
        <dbReference type="Proteomes" id="UP000663608"/>
    </source>
</evidence>
<name>A0AA45KFU9_9LACT</name>
<dbReference type="EMBL" id="CP070872">
    <property type="protein sequence ID" value="QSE76216.1"/>
    <property type="molecule type" value="Genomic_DNA"/>
</dbReference>
<gene>
    <name evidence="1" type="ORF">JW886_07020</name>
</gene>
<dbReference type="GO" id="GO:0030153">
    <property type="term" value="P:bacteriocin immunity"/>
    <property type="evidence" value="ECO:0007669"/>
    <property type="project" value="InterPro"/>
</dbReference>
<dbReference type="RefSeq" id="WP_205871686.1">
    <property type="nucleotide sequence ID" value="NZ_CP070872.1"/>
</dbReference>
<keyword evidence="2" id="KW-1185">Reference proteome</keyword>
<sequence>MNEIMDQEKALNALYNLILDRHIRDWERSCLLTTKQRIEAGRPLGQELARLEAQLRPLALRYNLTPQVNEFYQAISNSKLFGPGVGGII</sequence>
<evidence type="ECO:0000313" key="1">
    <source>
        <dbReference type="EMBL" id="QSE76216.1"/>
    </source>
</evidence>
<dbReference type="KEGG" id="lti:JW886_07020"/>
<reference evidence="1 2" key="1">
    <citation type="submission" date="2021-02" db="EMBL/GenBank/DDBJ databases">
        <title>Complete genome sequence of Lactococcus lactis strain K_LL004.</title>
        <authorList>
            <person name="Kim H.B."/>
        </authorList>
    </citation>
    <scope>NUCLEOTIDE SEQUENCE [LARGE SCALE GENOMIC DNA]</scope>
    <source>
        <strain evidence="1 2">K_LL004</strain>
    </source>
</reference>
<dbReference type="InterPro" id="IPR015046">
    <property type="entry name" value="LciA_Immunity-like"/>
</dbReference>
<dbReference type="CDD" id="cd21059">
    <property type="entry name" value="LciA-like"/>
    <property type="match status" value="1"/>
</dbReference>
<proteinExistence type="predicted"/>
<accession>A0AA45KFU9</accession>